<proteinExistence type="inferred from homology"/>
<evidence type="ECO:0000259" key="9">
    <source>
        <dbReference type="Pfam" id="PF01850"/>
    </source>
</evidence>
<dbReference type="OrthoDB" id="9796690at2"/>
<evidence type="ECO:0000256" key="3">
    <source>
        <dbReference type="ARBA" id="ARBA00022722"/>
    </source>
</evidence>
<evidence type="ECO:0000256" key="7">
    <source>
        <dbReference type="ARBA" id="ARBA00038093"/>
    </source>
</evidence>
<comment type="similarity">
    <text evidence="7 8">Belongs to the PINc/VapC protein family.</text>
</comment>
<evidence type="ECO:0000256" key="1">
    <source>
        <dbReference type="ARBA" id="ARBA00001946"/>
    </source>
</evidence>
<gene>
    <name evidence="8" type="primary">vapC</name>
    <name evidence="10" type="ORF">GZ78_13720</name>
</gene>
<accession>A0A081NJA4</accession>
<evidence type="ECO:0000256" key="4">
    <source>
        <dbReference type="ARBA" id="ARBA00022723"/>
    </source>
</evidence>
<keyword evidence="4 8" id="KW-0479">Metal-binding</keyword>
<dbReference type="GO" id="GO:0090729">
    <property type="term" value="F:toxin activity"/>
    <property type="evidence" value="ECO:0007669"/>
    <property type="project" value="UniProtKB-KW"/>
</dbReference>
<feature type="domain" description="PIN" evidence="9">
    <location>
        <begin position="4"/>
        <end position="125"/>
    </location>
</feature>
<evidence type="ECO:0000256" key="5">
    <source>
        <dbReference type="ARBA" id="ARBA00022801"/>
    </source>
</evidence>
<comment type="caution">
    <text evidence="10">The sequence shown here is derived from an EMBL/GenBank/DDBJ whole genome shotgun (WGS) entry which is preliminary data.</text>
</comment>
<dbReference type="AlphaFoldDB" id="A0A081NJA4"/>
<evidence type="ECO:0000313" key="10">
    <source>
        <dbReference type="EMBL" id="KEQ18527.1"/>
    </source>
</evidence>
<dbReference type="Pfam" id="PF01850">
    <property type="entry name" value="PIN"/>
    <property type="match status" value="1"/>
</dbReference>
<dbReference type="NCBIfam" id="NF010285">
    <property type="entry name" value="PRK13725.1"/>
    <property type="match status" value="1"/>
</dbReference>
<dbReference type="GO" id="GO:0004540">
    <property type="term" value="F:RNA nuclease activity"/>
    <property type="evidence" value="ECO:0007669"/>
    <property type="project" value="InterPro"/>
</dbReference>
<keyword evidence="11" id="KW-1185">Reference proteome</keyword>
<keyword evidence="2 8" id="KW-1277">Toxin-antitoxin system</keyword>
<name>A0A081NJA4_9GAMM</name>
<sequence>MLKYMLDTNMVIYTIKRRPLELLDVFNRHDDQMAISTITLSELLHGVEKSADSKRNRSKVERFITRLVVLDYGRKASAHYGDIRADLERKGTPIGVNDLHIAGHSRSEGLVLVTNNRKEFDRVEGLRVENWLDQIEL</sequence>
<dbReference type="GO" id="GO:0016787">
    <property type="term" value="F:hydrolase activity"/>
    <property type="evidence" value="ECO:0007669"/>
    <property type="project" value="UniProtKB-KW"/>
</dbReference>
<dbReference type="Proteomes" id="UP000028073">
    <property type="component" value="Unassembled WGS sequence"/>
</dbReference>
<dbReference type="GO" id="GO:0000287">
    <property type="term" value="F:magnesium ion binding"/>
    <property type="evidence" value="ECO:0007669"/>
    <property type="project" value="UniProtKB-UniRule"/>
</dbReference>
<reference evidence="10 11" key="1">
    <citation type="submission" date="2014-06" db="EMBL/GenBank/DDBJ databases">
        <title>Whole Genome Sequences of Three Symbiotic Endozoicomonas Bacteria.</title>
        <authorList>
            <person name="Neave M.J."/>
            <person name="Apprill A."/>
            <person name="Voolstra C.R."/>
        </authorList>
    </citation>
    <scope>NUCLEOTIDE SEQUENCE [LARGE SCALE GENOMIC DNA]</scope>
    <source>
        <strain evidence="10 11">DSM 25634</strain>
    </source>
</reference>
<dbReference type="Gene3D" id="3.40.50.1010">
    <property type="entry name" value="5'-nuclease"/>
    <property type="match status" value="1"/>
</dbReference>
<evidence type="ECO:0000256" key="8">
    <source>
        <dbReference type="HAMAP-Rule" id="MF_00265"/>
    </source>
</evidence>
<dbReference type="eggNOG" id="COG1487">
    <property type="taxonomic scope" value="Bacteria"/>
</dbReference>
<dbReference type="PANTHER" id="PTHR33653:SF1">
    <property type="entry name" value="RIBONUCLEASE VAPC2"/>
    <property type="match status" value="1"/>
</dbReference>
<keyword evidence="8" id="KW-0800">Toxin</keyword>
<dbReference type="InterPro" id="IPR050556">
    <property type="entry name" value="Type_II_TA_system_RNase"/>
</dbReference>
<dbReference type="STRING" id="1137799.GZ78_13720"/>
<evidence type="ECO:0000256" key="6">
    <source>
        <dbReference type="ARBA" id="ARBA00022842"/>
    </source>
</evidence>
<dbReference type="InterPro" id="IPR002716">
    <property type="entry name" value="PIN_dom"/>
</dbReference>
<comment type="function">
    <text evidence="8">Toxic component of a toxin-antitoxin (TA) system. An RNase.</text>
</comment>
<keyword evidence="3 8" id="KW-0540">Nuclease</keyword>
<comment type="cofactor">
    <cofactor evidence="1 8">
        <name>Mg(2+)</name>
        <dbReference type="ChEBI" id="CHEBI:18420"/>
    </cofactor>
</comment>
<organism evidence="10 11">
    <name type="scientific">Endozoicomonas numazuensis</name>
    <dbReference type="NCBI Taxonomy" id="1137799"/>
    <lineage>
        <taxon>Bacteria</taxon>
        <taxon>Pseudomonadati</taxon>
        <taxon>Pseudomonadota</taxon>
        <taxon>Gammaproteobacteria</taxon>
        <taxon>Oceanospirillales</taxon>
        <taxon>Endozoicomonadaceae</taxon>
        <taxon>Endozoicomonas</taxon>
    </lineage>
</organism>
<dbReference type="EMBL" id="JOKH01000002">
    <property type="protein sequence ID" value="KEQ18527.1"/>
    <property type="molecule type" value="Genomic_DNA"/>
</dbReference>
<dbReference type="InterPro" id="IPR029060">
    <property type="entry name" value="PIN-like_dom_sf"/>
</dbReference>
<dbReference type="HAMAP" id="MF_00265">
    <property type="entry name" value="VapC_Nob1"/>
    <property type="match status" value="1"/>
</dbReference>
<protein>
    <recommendedName>
        <fullName evidence="8">Ribonuclease VapC</fullName>
        <shortName evidence="8">RNase VapC</shortName>
        <ecNumber evidence="8">3.1.-.-</ecNumber>
    </recommendedName>
    <alternativeName>
        <fullName evidence="8">Toxin VapC</fullName>
    </alternativeName>
</protein>
<dbReference type="SUPFAM" id="SSF88723">
    <property type="entry name" value="PIN domain-like"/>
    <property type="match status" value="1"/>
</dbReference>
<keyword evidence="6 8" id="KW-0460">Magnesium</keyword>
<dbReference type="InterPro" id="IPR022907">
    <property type="entry name" value="VapC_family"/>
</dbReference>
<feature type="binding site" evidence="8">
    <location>
        <position position="98"/>
    </location>
    <ligand>
        <name>Mg(2+)</name>
        <dbReference type="ChEBI" id="CHEBI:18420"/>
    </ligand>
</feature>
<dbReference type="EC" id="3.1.-.-" evidence="8"/>
<evidence type="ECO:0000256" key="2">
    <source>
        <dbReference type="ARBA" id="ARBA00022649"/>
    </source>
</evidence>
<keyword evidence="5 8" id="KW-0378">Hydrolase</keyword>
<feature type="binding site" evidence="8">
    <location>
        <position position="7"/>
    </location>
    <ligand>
        <name>Mg(2+)</name>
        <dbReference type="ChEBI" id="CHEBI:18420"/>
    </ligand>
</feature>
<dbReference type="RefSeq" id="WP_034835951.1">
    <property type="nucleotide sequence ID" value="NZ_JOKH01000002.1"/>
</dbReference>
<evidence type="ECO:0000313" key="11">
    <source>
        <dbReference type="Proteomes" id="UP000028073"/>
    </source>
</evidence>
<dbReference type="PANTHER" id="PTHR33653">
    <property type="entry name" value="RIBONUCLEASE VAPC2"/>
    <property type="match status" value="1"/>
</dbReference>